<accession>A0A381SVY2</accession>
<dbReference type="NCBIfam" id="TIGR00027">
    <property type="entry name" value="mthyl_TIGR00027"/>
    <property type="match status" value="1"/>
</dbReference>
<dbReference type="AlphaFoldDB" id="A0A381SVY2"/>
<proteinExistence type="inferred from homology"/>
<gene>
    <name evidence="4" type="ORF">METZ01_LOCUS60463</name>
</gene>
<protein>
    <recommendedName>
        <fullName evidence="5">S-adenosyl-L-methionine-dependent methyltransferase</fullName>
    </recommendedName>
</protein>
<comment type="similarity">
    <text evidence="1">Belongs to the UPF0677 family.</text>
</comment>
<keyword evidence="2" id="KW-0489">Methyltransferase</keyword>
<evidence type="ECO:0000256" key="3">
    <source>
        <dbReference type="ARBA" id="ARBA00022679"/>
    </source>
</evidence>
<dbReference type="Gene3D" id="3.40.50.150">
    <property type="entry name" value="Vaccinia Virus protein VP39"/>
    <property type="match status" value="1"/>
</dbReference>
<dbReference type="GO" id="GO:0032259">
    <property type="term" value="P:methylation"/>
    <property type="evidence" value="ECO:0007669"/>
    <property type="project" value="UniProtKB-KW"/>
</dbReference>
<dbReference type="InterPro" id="IPR007213">
    <property type="entry name" value="Ppm1/Ppm2/Tcmp"/>
</dbReference>
<organism evidence="4">
    <name type="scientific">marine metagenome</name>
    <dbReference type="NCBI Taxonomy" id="408172"/>
    <lineage>
        <taxon>unclassified sequences</taxon>
        <taxon>metagenomes</taxon>
        <taxon>ecological metagenomes</taxon>
    </lineage>
</organism>
<evidence type="ECO:0008006" key="5">
    <source>
        <dbReference type="Google" id="ProtNLM"/>
    </source>
</evidence>
<dbReference type="Pfam" id="PF04072">
    <property type="entry name" value="LCM"/>
    <property type="match status" value="1"/>
</dbReference>
<evidence type="ECO:0000256" key="2">
    <source>
        <dbReference type="ARBA" id="ARBA00022603"/>
    </source>
</evidence>
<sequence>MKADQPSATAIFVANGVWWVSNHPTLKVEVPALLGELNLQMVEHVNRGVDYRLGRTLLQVKVGLMQAVVMRGFYLHFVLRKRSIENYVRQAVQQHARQLIVIGAGFDTLSLRMAREHPELRIIEIDHPATQAWKRNALEKVIAGHSNVHLLPLDLTQQTLQQLLLSNEHYQPGVNTVFVAEGLTMYLSSKEVREILSFIKEASAPGSRFIFTYMEERRRDDFQFKFASRLVDFWLAMKGEQFTWGLGDGQLEPFLKQSDFQLLHCATHHELREELLSPANRQARLAVGENIVVAQWNQ</sequence>
<dbReference type="PANTHER" id="PTHR43619">
    <property type="entry name" value="S-ADENOSYL-L-METHIONINE-DEPENDENT METHYLTRANSFERASE YKTD-RELATED"/>
    <property type="match status" value="1"/>
</dbReference>
<dbReference type="PANTHER" id="PTHR43619:SF2">
    <property type="entry name" value="S-ADENOSYL-L-METHIONINE-DEPENDENT METHYLTRANSFERASES SUPERFAMILY PROTEIN"/>
    <property type="match status" value="1"/>
</dbReference>
<dbReference type="GO" id="GO:0008168">
    <property type="term" value="F:methyltransferase activity"/>
    <property type="evidence" value="ECO:0007669"/>
    <property type="project" value="UniProtKB-KW"/>
</dbReference>
<dbReference type="InterPro" id="IPR011610">
    <property type="entry name" value="SAM_mthyl_Trfase_ML2640-like"/>
</dbReference>
<keyword evidence="3" id="KW-0808">Transferase</keyword>
<name>A0A381SVY2_9ZZZZ</name>
<reference evidence="4" key="1">
    <citation type="submission" date="2018-05" db="EMBL/GenBank/DDBJ databases">
        <authorList>
            <person name="Lanie J.A."/>
            <person name="Ng W.-L."/>
            <person name="Kazmierczak K.M."/>
            <person name="Andrzejewski T.M."/>
            <person name="Davidsen T.M."/>
            <person name="Wayne K.J."/>
            <person name="Tettelin H."/>
            <person name="Glass J.I."/>
            <person name="Rusch D."/>
            <person name="Podicherti R."/>
            <person name="Tsui H.-C.T."/>
            <person name="Winkler M.E."/>
        </authorList>
    </citation>
    <scope>NUCLEOTIDE SEQUENCE</scope>
</reference>
<dbReference type="EMBL" id="UINC01003588">
    <property type="protein sequence ID" value="SVA07609.1"/>
    <property type="molecule type" value="Genomic_DNA"/>
</dbReference>
<evidence type="ECO:0000256" key="1">
    <source>
        <dbReference type="ARBA" id="ARBA00008138"/>
    </source>
</evidence>
<dbReference type="InterPro" id="IPR029063">
    <property type="entry name" value="SAM-dependent_MTases_sf"/>
</dbReference>
<dbReference type="SUPFAM" id="SSF53335">
    <property type="entry name" value="S-adenosyl-L-methionine-dependent methyltransferases"/>
    <property type="match status" value="1"/>
</dbReference>
<evidence type="ECO:0000313" key="4">
    <source>
        <dbReference type="EMBL" id="SVA07609.1"/>
    </source>
</evidence>